<dbReference type="Proteomes" id="UP000184310">
    <property type="component" value="Unassembled WGS sequence"/>
</dbReference>
<evidence type="ECO:0000256" key="3">
    <source>
        <dbReference type="ARBA" id="ARBA00022475"/>
    </source>
</evidence>
<feature type="transmembrane region" description="Helical" evidence="10">
    <location>
        <begin position="297"/>
        <end position="328"/>
    </location>
</feature>
<keyword evidence="7 10" id="KW-1133">Transmembrane helix</keyword>
<dbReference type="InterPro" id="IPR004772">
    <property type="entry name" value="TrkH"/>
</dbReference>
<evidence type="ECO:0000256" key="10">
    <source>
        <dbReference type="SAM" id="Phobius"/>
    </source>
</evidence>
<feature type="transmembrane region" description="Helical" evidence="10">
    <location>
        <begin position="77"/>
        <end position="101"/>
    </location>
</feature>
<evidence type="ECO:0000256" key="5">
    <source>
        <dbReference type="ARBA" id="ARBA00022692"/>
    </source>
</evidence>
<evidence type="ECO:0000256" key="2">
    <source>
        <dbReference type="ARBA" id="ARBA00022448"/>
    </source>
</evidence>
<accession>A0A1M6KUC5</accession>
<comment type="subcellular location">
    <subcellularLocation>
        <location evidence="1">Cell membrane</location>
        <topology evidence="1">Multi-pass membrane protein</topology>
    </subcellularLocation>
</comment>
<feature type="transmembrane region" description="Helical" evidence="10">
    <location>
        <begin position="12"/>
        <end position="34"/>
    </location>
</feature>
<dbReference type="InterPro" id="IPR003445">
    <property type="entry name" value="Cat_transpt"/>
</dbReference>
<organism evidence="11 12">
    <name type="scientific">Clostridium cavendishii DSM 21758</name>
    <dbReference type="NCBI Taxonomy" id="1121302"/>
    <lineage>
        <taxon>Bacteria</taxon>
        <taxon>Bacillati</taxon>
        <taxon>Bacillota</taxon>
        <taxon>Clostridia</taxon>
        <taxon>Eubacteriales</taxon>
        <taxon>Clostridiaceae</taxon>
        <taxon>Clostridium</taxon>
    </lineage>
</organism>
<sequence>MYININKRIKLNPLQILALGFLIVILAGATILTLPISSANGSTTNFLDSLFTATSATCVTGLVTVDTGTHWSYFGKTVIIILIQVGGLGFMSFATLFALLIGKKITLKDRLLLQEAMNTFEIQGLVRLMKYILAFTFTVEGVGALIYSTKFIPQFGWGKGIYYSIWHAVSFFCNAGFDLMGHFNSLTGYSDNKIVILNTAMLIVIGGLGFAVSSEVYNYRKSKRKFSLHSKVVLTVTSILVFGGAFVIFLLEYNNPGTMKNMTFMDKICNSILAAVTPRTAGVNSVSTSDMAMASRVLTIILMFIGGSPGSTAGGIKTTTFGVLFLTLKSMIKGSEDVEVYGKRISKDIVYKSFALFMLCFMLVITVSGILSITEIGASFEYILYEVVSAFGTVGLTLGLTTKLTAVGKFFIILTMYCGRVGPLTVILALANINKKSSIRYPEEKILIG</sequence>
<evidence type="ECO:0000256" key="1">
    <source>
        <dbReference type="ARBA" id="ARBA00004651"/>
    </source>
</evidence>
<dbReference type="PANTHER" id="PTHR32024:SF1">
    <property type="entry name" value="KTR SYSTEM POTASSIUM UPTAKE PROTEIN B"/>
    <property type="match status" value="1"/>
</dbReference>
<evidence type="ECO:0000256" key="4">
    <source>
        <dbReference type="ARBA" id="ARBA00022538"/>
    </source>
</evidence>
<dbReference type="Pfam" id="PF02386">
    <property type="entry name" value="TrkH"/>
    <property type="match status" value="1"/>
</dbReference>
<name>A0A1M6KUC5_9CLOT</name>
<feature type="transmembrane region" description="Helical" evidence="10">
    <location>
        <begin position="382"/>
        <end position="401"/>
    </location>
</feature>
<dbReference type="STRING" id="1121302.SAMN02745163_02300"/>
<dbReference type="RefSeq" id="WP_072987438.1">
    <property type="nucleotide sequence ID" value="NZ_FQZB01000009.1"/>
</dbReference>
<evidence type="ECO:0000313" key="12">
    <source>
        <dbReference type="Proteomes" id="UP000184310"/>
    </source>
</evidence>
<keyword evidence="2" id="KW-0813">Transport</keyword>
<keyword evidence="8" id="KW-0406">Ion transport</keyword>
<dbReference type="OrthoDB" id="9810952at2"/>
<dbReference type="PANTHER" id="PTHR32024">
    <property type="entry name" value="TRK SYSTEM POTASSIUM UPTAKE PROTEIN TRKG-RELATED"/>
    <property type="match status" value="1"/>
</dbReference>
<keyword evidence="3" id="KW-1003">Cell membrane</keyword>
<evidence type="ECO:0000313" key="11">
    <source>
        <dbReference type="EMBL" id="SHJ62565.1"/>
    </source>
</evidence>
<dbReference type="GO" id="GO:0005886">
    <property type="term" value="C:plasma membrane"/>
    <property type="evidence" value="ECO:0007669"/>
    <property type="project" value="UniProtKB-SubCell"/>
</dbReference>
<proteinExistence type="predicted"/>
<feature type="transmembrane region" description="Helical" evidence="10">
    <location>
        <begin position="232"/>
        <end position="251"/>
    </location>
</feature>
<evidence type="ECO:0000256" key="6">
    <source>
        <dbReference type="ARBA" id="ARBA00022958"/>
    </source>
</evidence>
<keyword evidence="9 10" id="KW-0472">Membrane</keyword>
<keyword evidence="6" id="KW-0630">Potassium</keyword>
<dbReference type="NCBIfam" id="TIGR00933">
    <property type="entry name" value="2a38"/>
    <property type="match status" value="1"/>
</dbReference>
<keyword evidence="12" id="KW-1185">Reference proteome</keyword>
<evidence type="ECO:0000256" key="9">
    <source>
        <dbReference type="ARBA" id="ARBA00023136"/>
    </source>
</evidence>
<dbReference type="GO" id="GO:0015379">
    <property type="term" value="F:potassium:chloride symporter activity"/>
    <property type="evidence" value="ECO:0007669"/>
    <property type="project" value="InterPro"/>
</dbReference>
<feature type="transmembrane region" description="Helical" evidence="10">
    <location>
        <begin position="194"/>
        <end position="212"/>
    </location>
</feature>
<reference evidence="11 12" key="1">
    <citation type="submission" date="2016-11" db="EMBL/GenBank/DDBJ databases">
        <authorList>
            <person name="Jaros S."/>
            <person name="Januszkiewicz K."/>
            <person name="Wedrychowicz H."/>
        </authorList>
    </citation>
    <scope>NUCLEOTIDE SEQUENCE [LARGE SCALE GENOMIC DNA]</scope>
    <source>
        <strain evidence="11 12">DSM 21758</strain>
    </source>
</reference>
<feature type="transmembrane region" description="Helical" evidence="10">
    <location>
        <begin position="410"/>
        <end position="433"/>
    </location>
</feature>
<keyword evidence="4" id="KW-0633">Potassium transport</keyword>
<dbReference type="EMBL" id="FQZB01000009">
    <property type="protein sequence ID" value="SHJ62565.1"/>
    <property type="molecule type" value="Genomic_DNA"/>
</dbReference>
<evidence type="ECO:0000256" key="8">
    <source>
        <dbReference type="ARBA" id="ARBA00023065"/>
    </source>
</evidence>
<gene>
    <name evidence="11" type="ORF">SAMN02745163_02300</name>
</gene>
<evidence type="ECO:0000256" key="7">
    <source>
        <dbReference type="ARBA" id="ARBA00022989"/>
    </source>
</evidence>
<dbReference type="AlphaFoldDB" id="A0A1M6KUC5"/>
<feature type="transmembrane region" description="Helical" evidence="10">
    <location>
        <begin position="128"/>
        <end position="148"/>
    </location>
</feature>
<feature type="transmembrane region" description="Helical" evidence="10">
    <location>
        <begin position="349"/>
        <end position="370"/>
    </location>
</feature>
<feature type="transmembrane region" description="Helical" evidence="10">
    <location>
        <begin position="160"/>
        <end position="182"/>
    </location>
</feature>
<protein>
    <submittedName>
        <fullName evidence="11">Trk system potassium uptake protein TrkH</fullName>
    </submittedName>
</protein>
<keyword evidence="5 10" id="KW-0812">Transmembrane</keyword>